<keyword evidence="3" id="KW-1185">Reference proteome</keyword>
<dbReference type="PROSITE" id="PS51273">
    <property type="entry name" value="GATASE_TYPE_1"/>
    <property type="match status" value="1"/>
</dbReference>
<dbReference type="PANTHER" id="PTHR42695:SF5">
    <property type="entry name" value="GLUTAMINE AMIDOTRANSFERASE YLR126C-RELATED"/>
    <property type="match status" value="1"/>
</dbReference>
<accession>A0ABT0LZJ1</accession>
<comment type="caution">
    <text evidence="2">The sequence shown here is derived from an EMBL/GenBank/DDBJ whole genome shotgun (WGS) entry which is preliminary data.</text>
</comment>
<evidence type="ECO:0000313" key="3">
    <source>
        <dbReference type="Proteomes" id="UP001202550"/>
    </source>
</evidence>
<dbReference type="Gene3D" id="3.40.50.880">
    <property type="match status" value="1"/>
</dbReference>
<evidence type="ECO:0000259" key="1">
    <source>
        <dbReference type="Pfam" id="PF00117"/>
    </source>
</evidence>
<dbReference type="CDD" id="cd01741">
    <property type="entry name" value="GATase1_1"/>
    <property type="match status" value="1"/>
</dbReference>
<dbReference type="Pfam" id="PF00117">
    <property type="entry name" value="GATase"/>
    <property type="match status" value="1"/>
</dbReference>
<dbReference type="RefSeq" id="WP_249056911.1">
    <property type="nucleotide sequence ID" value="NZ_JALZWP010000003.1"/>
</dbReference>
<dbReference type="PANTHER" id="PTHR42695">
    <property type="entry name" value="GLUTAMINE AMIDOTRANSFERASE YLR126C-RELATED"/>
    <property type="match status" value="1"/>
</dbReference>
<dbReference type="Proteomes" id="UP001202550">
    <property type="component" value="Unassembled WGS sequence"/>
</dbReference>
<feature type="domain" description="Glutamine amidotransferase" evidence="1">
    <location>
        <begin position="53"/>
        <end position="176"/>
    </location>
</feature>
<dbReference type="InterPro" id="IPR044992">
    <property type="entry name" value="ChyE-like"/>
</dbReference>
<keyword evidence="2" id="KW-0315">Glutamine amidotransferase</keyword>
<dbReference type="EMBL" id="JALZWP010000003">
    <property type="protein sequence ID" value="MCL1628037.1"/>
    <property type="molecule type" value="Genomic_DNA"/>
</dbReference>
<gene>
    <name evidence="2" type="ORF">M3N55_04780</name>
</gene>
<name>A0ABT0LZJ1_9RHOB</name>
<organism evidence="2 3">
    <name type="scientific">Roseinatronobacter domitianus</name>
    <dbReference type="NCBI Taxonomy" id="2940293"/>
    <lineage>
        <taxon>Bacteria</taxon>
        <taxon>Pseudomonadati</taxon>
        <taxon>Pseudomonadota</taxon>
        <taxon>Alphaproteobacteria</taxon>
        <taxon>Rhodobacterales</taxon>
        <taxon>Paracoccaceae</taxon>
        <taxon>Roseinatronobacter</taxon>
    </lineage>
</organism>
<dbReference type="InterPro" id="IPR017926">
    <property type="entry name" value="GATASE"/>
</dbReference>
<evidence type="ECO:0000313" key="2">
    <source>
        <dbReference type="EMBL" id="MCL1628037.1"/>
    </source>
</evidence>
<reference evidence="2 3" key="1">
    <citation type="submission" date="2022-05" db="EMBL/GenBank/DDBJ databases">
        <title>Seasonal and diel survey of microbial diversity of the Tyrrhenian coast.</title>
        <authorList>
            <person name="Gattoni G."/>
            <person name="Corral P."/>
        </authorList>
    </citation>
    <scope>NUCLEOTIDE SEQUENCE [LARGE SCALE GENOMIC DNA]</scope>
    <source>
        <strain evidence="2 3">V10</strain>
    </source>
</reference>
<protein>
    <submittedName>
        <fullName evidence="2">Type 1 glutamine amidotransferase</fullName>
    </submittedName>
</protein>
<proteinExistence type="predicted"/>
<dbReference type="SUPFAM" id="SSF52317">
    <property type="entry name" value="Class I glutamine amidotransferase-like"/>
    <property type="match status" value="1"/>
</dbReference>
<sequence length="228" mass="24924">MKIGILECGRLPDDMSAKTGQYPPMFMRLLDGHGFSFKTWHVEAMTFPASVTEADGWLITGSRHGVYEDHAFIPVLEQFIRDAFAAHVPVVGICFGHQIMAQALGGRVEKYAEGWVVGAQDYDFDSGPVRLNAWHQDQVITPPKGAQTVARNAACAHAALHYPGHGFSVQAHPEFEDRVIQGLIDHRGPGVVPDAQLHDAQAGLGHANSARVADRIAVFYKQHAGLRI</sequence>
<dbReference type="InterPro" id="IPR029062">
    <property type="entry name" value="Class_I_gatase-like"/>
</dbReference>